<protein>
    <submittedName>
        <fullName evidence="2">Uncharacterized protein</fullName>
    </submittedName>
</protein>
<sequence>MSSSQPPRVIRTTLFFCFYSILLKSRGDDDLTLQEFVSALPTCASHVALITTSYSLANKIVSTLRDSNKFTDTYTTLMLTDSLCQNVSSRKYVSKFSEHCYQIMVDISTKAVNMNDSLDNFNFNVGSVPKYVVLFHPSKFLSDREVSPYSSYFRFENMFISNGVIIKSLCRFKITSPQNLCRNWHHLTISYPDATNSHVPSCSIFGEFLEPYCTMIDLSVHLNATLVSSSTGKESLFVDHAIMSPQSVKEFLREENRNRMSWCIYAASLEQFGYQIFTTFLKPSVSKILFSFSSGTLIALFGAGIISTSLLLLVSRRKSCKIRFNNKCSWTLVTLLEQPVKMGREGERETVYRITFGVWILTALVISYCLKSDIYSNFTTKRYPHVPHELSELAAKIPLVTLSLLYDGNFTFSRLHYDIIPELVDFSSSPCYKKVLKELGKRVVSLPTENISALEFVGNVSNKLEIKLSSTGGRIGNSNLIGVMDNELVLKYFEGIFSLFEVYFVPQNGGKGVFSISASSSPWIVDRNRFGALFEKGIGHLEQAGLTTIWAKNSYQMEIVAVLKASGKLSVQIPVKNVYGRVVMSRMRGAQLSKPVGMEDLVARIIFHFVVIFILAGVIFLIECISQHVRMYLIFRTIMKAFTSSLH</sequence>
<feature type="transmembrane region" description="Helical" evidence="1">
    <location>
        <begin position="601"/>
        <end position="622"/>
    </location>
</feature>
<keyword evidence="3" id="KW-1185">Reference proteome</keyword>
<reference evidence="2 3" key="1">
    <citation type="submission" date="2015-12" db="EMBL/GenBank/DDBJ databases">
        <title>The genome of Folsomia candida.</title>
        <authorList>
            <person name="Faddeeva A."/>
            <person name="Derks M.F."/>
            <person name="Anvar Y."/>
            <person name="Smit S."/>
            <person name="Van Straalen N."/>
            <person name="Roelofs D."/>
        </authorList>
    </citation>
    <scope>NUCLEOTIDE SEQUENCE [LARGE SCALE GENOMIC DNA]</scope>
    <source>
        <strain evidence="2 3">VU population</strain>
        <tissue evidence="2">Whole body</tissue>
    </source>
</reference>
<evidence type="ECO:0000313" key="3">
    <source>
        <dbReference type="Proteomes" id="UP000198287"/>
    </source>
</evidence>
<feature type="transmembrane region" description="Helical" evidence="1">
    <location>
        <begin position="288"/>
        <end position="314"/>
    </location>
</feature>
<keyword evidence="1" id="KW-0472">Membrane</keyword>
<comment type="caution">
    <text evidence="2">The sequence shown here is derived from an EMBL/GenBank/DDBJ whole genome shotgun (WGS) entry which is preliminary data.</text>
</comment>
<gene>
    <name evidence="2" type="ORF">Fcan01_20292</name>
</gene>
<feature type="transmembrane region" description="Helical" evidence="1">
    <location>
        <begin position="351"/>
        <end position="368"/>
    </location>
</feature>
<keyword evidence="1" id="KW-0812">Transmembrane</keyword>
<organism evidence="2 3">
    <name type="scientific">Folsomia candida</name>
    <name type="common">Springtail</name>
    <dbReference type="NCBI Taxonomy" id="158441"/>
    <lineage>
        <taxon>Eukaryota</taxon>
        <taxon>Metazoa</taxon>
        <taxon>Ecdysozoa</taxon>
        <taxon>Arthropoda</taxon>
        <taxon>Hexapoda</taxon>
        <taxon>Collembola</taxon>
        <taxon>Entomobryomorpha</taxon>
        <taxon>Isotomoidea</taxon>
        <taxon>Isotomidae</taxon>
        <taxon>Proisotominae</taxon>
        <taxon>Folsomia</taxon>
    </lineage>
</organism>
<dbReference type="Proteomes" id="UP000198287">
    <property type="component" value="Unassembled WGS sequence"/>
</dbReference>
<proteinExistence type="predicted"/>
<keyword evidence="1" id="KW-1133">Transmembrane helix</keyword>
<name>A0A226DLS5_FOLCA</name>
<evidence type="ECO:0000313" key="2">
    <source>
        <dbReference type="EMBL" id="OXA45166.1"/>
    </source>
</evidence>
<dbReference type="EMBL" id="LNIX01000018">
    <property type="protein sequence ID" value="OXA45166.1"/>
    <property type="molecule type" value="Genomic_DNA"/>
</dbReference>
<evidence type="ECO:0000256" key="1">
    <source>
        <dbReference type="SAM" id="Phobius"/>
    </source>
</evidence>
<dbReference type="AlphaFoldDB" id="A0A226DLS5"/>
<accession>A0A226DLS5</accession>